<feature type="compositionally biased region" description="Acidic residues" evidence="1">
    <location>
        <begin position="375"/>
        <end position="384"/>
    </location>
</feature>
<feature type="compositionally biased region" description="Polar residues" evidence="1">
    <location>
        <begin position="394"/>
        <end position="407"/>
    </location>
</feature>
<sequence>MAPPSWTTPDQKAWLLDRMTGFMQLQAEGKLHIFWPADKQPLTPEELALLGVAIKTRRAQIENWFRNQHKKIGTASGSAATAATSSIMQRIFEQNIPKRQHTHKAVEIFQKRNSEKIKEALDEAGYDLLNGDLNSDEENNWVDESADTPAAHAKCKKSKCMCVIDRLWRDAPADEVATVLEEVEEEKKRLQDEEQEPDTLLAHLKFQAEQEKETQQGCAKSPAERQEAIDTLDGVYSEVHKATFLASGWVGMSIFGGPNPRMGGDLTLKIVCFGETPGGNDFEASCGVDFSKNITQPFRDFLRSCFSEGDTAAFALPVHESAVDGRPVERIVPTPTAVEAEKPKKSKSKSQSKSKAKSKSQLKASAMDEQLTRDEVEEDEDEGLPMDNSEHDNNSFAGDNNTDSFTGAANDDMSSNHEDGLAPLWPAGMITASEAAALVERRGAVDPATTVIDPRLLGLGAAAPLPPLIPTPPVLTPPTYPTPRPMFKGAGVTSTSTIAVTTGLQPAISLPVIPATSPIIPLPPVTPAMPASHPPVKPPPAPKKTPAPKKAPAVAKKVSSAAVPEKEVTVAEAAKVAKKTRGRGRPRKTPLTNTTEQTVNTPPAPTPSTAAPGPPPLIFTSTNNNRDRAQQAAAAEKAASEKAAAEAHVAEAVKGWTEHTVNGATVVTLKRSQKPAKLPDGSDVQRAGTKTKPTLDASEVALLAHAAANKKAAGKVMVAKATKRKAAVAESKAAPTKKKRKV</sequence>
<evidence type="ECO:0000313" key="2">
    <source>
        <dbReference type="EMBL" id="KAJ7315506.1"/>
    </source>
</evidence>
<feature type="region of interest" description="Disordered" evidence="1">
    <location>
        <begin position="530"/>
        <end position="553"/>
    </location>
</feature>
<dbReference type="EMBL" id="JARIHO010000061">
    <property type="protein sequence ID" value="KAJ7315506.1"/>
    <property type="molecule type" value="Genomic_DNA"/>
</dbReference>
<evidence type="ECO:0000313" key="3">
    <source>
        <dbReference type="Proteomes" id="UP001218218"/>
    </source>
</evidence>
<accession>A0AAD6ZBY2</accession>
<proteinExistence type="predicted"/>
<reference evidence="2" key="1">
    <citation type="submission" date="2023-03" db="EMBL/GenBank/DDBJ databases">
        <title>Massive genome expansion in bonnet fungi (Mycena s.s.) driven by repeated elements and novel gene families across ecological guilds.</title>
        <authorList>
            <consortium name="Lawrence Berkeley National Laboratory"/>
            <person name="Harder C.B."/>
            <person name="Miyauchi S."/>
            <person name="Viragh M."/>
            <person name="Kuo A."/>
            <person name="Thoen E."/>
            <person name="Andreopoulos B."/>
            <person name="Lu D."/>
            <person name="Skrede I."/>
            <person name="Drula E."/>
            <person name="Henrissat B."/>
            <person name="Morin E."/>
            <person name="Kohler A."/>
            <person name="Barry K."/>
            <person name="LaButti K."/>
            <person name="Morin E."/>
            <person name="Salamov A."/>
            <person name="Lipzen A."/>
            <person name="Mereny Z."/>
            <person name="Hegedus B."/>
            <person name="Baldrian P."/>
            <person name="Stursova M."/>
            <person name="Weitz H."/>
            <person name="Taylor A."/>
            <person name="Grigoriev I.V."/>
            <person name="Nagy L.G."/>
            <person name="Martin F."/>
            <person name="Kauserud H."/>
        </authorList>
    </citation>
    <scope>NUCLEOTIDE SEQUENCE</scope>
    <source>
        <strain evidence="2">CBHHK002</strain>
    </source>
</reference>
<dbReference type="Proteomes" id="UP001218218">
    <property type="component" value="Unassembled WGS sequence"/>
</dbReference>
<feature type="region of interest" description="Disordered" evidence="1">
    <location>
        <begin position="672"/>
        <end position="692"/>
    </location>
</feature>
<feature type="compositionally biased region" description="Pro residues" evidence="1">
    <location>
        <begin position="530"/>
        <end position="545"/>
    </location>
</feature>
<organism evidence="2 3">
    <name type="scientific">Mycena albidolilacea</name>
    <dbReference type="NCBI Taxonomy" id="1033008"/>
    <lineage>
        <taxon>Eukaryota</taxon>
        <taxon>Fungi</taxon>
        <taxon>Dikarya</taxon>
        <taxon>Basidiomycota</taxon>
        <taxon>Agaricomycotina</taxon>
        <taxon>Agaricomycetes</taxon>
        <taxon>Agaricomycetidae</taxon>
        <taxon>Agaricales</taxon>
        <taxon>Marasmiineae</taxon>
        <taxon>Mycenaceae</taxon>
        <taxon>Mycena</taxon>
    </lineage>
</organism>
<feature type="compositionally biased region" description="Polar residues" evidence="1">
    <location>
        <begin position="591"/>
        <end position="600"/>
    </location>
</feature>
<evidence type="ECO:0000256" key="1">
    <source>
        <dbReference type="SAM" id="MobiDB-lite"/>
    </source>
</evidence>
<comment type="caution">
    <text evidence="2">The sequence shown here is derived from an EMBL/GenBank/DDBJ whole genome shotgun (WGS) entry which is preliminary data.</text>
</comment>
<protein>
    <recommendedName>
        <fullName evidence="4">Homeobox domain-containing protein</fullName>
    </recommendedName>
</protein>
<gene>
    <name evidence="2" type="ORF">DFH08DRAFT_971870</name>
</gene>
<feature type="compositionally biased region" description="Pro residues" evidence="1">
    <location>
        <begin position="602"/>
        <end position="617"/>
    </location>
</feature>
<feature type="compositionally biased region" description="Basic residues" evidence="1">
    <location>
        <begin position="344"/>
        <end position="360"/>
    </location>
</feature>
<dbReference type="AlphaFoldDB" id="A0AAD6ZBY2"/>
<name>A0AAD6ZBY2_9AGAR</name>
<feature type="region of interest" description="Disordered" evidence="1">
    <location>
        <begin position="574"/>
        <end position="641"/>
    </location>
</feature>
<evidence type="ECO:0008006" key="4">
    <source>
        <dbReference type="Google" id="ProtNLM"/>
    </source>
</evidence>
<feature type="compositionally biased region" description="Basic residues" evidence="1">
    <location>
        <begin position="576"/>
        <end position="588"/>
    </location>
</feature>
<dbReference type="PRINTS" id="PR01217">
    <property type="entry name" value="PRICHEXTENSN"/>
</dbReference>
<keyword evidence="3" id="KW-1185">Reference proteome</keyword>
<feature type="region of interest" description="Disordered" evidence="1">
    <location>
        <begin position="334"/>
        <end position="420"/>
    </location>
</feature>